<evidence type="ECO:0000313" key="6">
    <source>
        <dbReference type="EnsemblMetazoa" id="GPAI001073-PA"/>
    </source>
</evidence>
<evidence type="ECO:0000256" key="1">
    <source>
        <dbReference type="ARBA" id="ARBA00004123"/>
    </source>
</evidence>
<evidence type="ECO:0000256" key="2">
    <source>
        <dbReference type="ARBA" id="ARBA00022473"/>
    </source>
</evidence>
<keyword evidence="4" id="KW-0371">Homeobox</keyword>
<protein>
    <submittedName>
        <fullName evidence="6">Uncharacterized protein</fullName>
    </submittedName>
</protein>
<evidence type="ECO:0000256" key="3">
    <source>
        <dbReference type="ARBA" id="ARBA00023125"/>
    </source>
</evidence>
<dbReference type="AlphaFoldDB" id="A0A1A9Z1S3"/>
<keyword evidence="2" id="KW-0217">Developmental protein</keyword>
<evidence type="ECO:0000313" key="7">
    <source>
        <dbReference type="Proteomes" id="UP000092445"/>
    </source>
</evidence>
<keyword evidence="5" id="KW-0539">Nucleus</keyword>
<accession>A0A1A9Z1S3</accession>
<comment type="subcellular location">
    <subcellularLocation>
        <location evidence="1">Nucleus</location>
    </subcellularLocation>
</comment>
<proteinExistence type="predicted"/>
<sequence length="196" mass="21587">MQEVCSTFENQIGAQIKSESPLNALQVQTGQTIVPVAPPQVPQTAAMIVNKMGPNCDKRTNEPTYWMASEGGFINSQPSMAEFLNHLSPESPKIGSGGTPIGAYTVGAVPQTQDGIDSVPEYPWMKEKKTSRKSSNSNQVDPLKFLGKTTLTRRKGAGDLGVKPYWVFMIDWGIYDTNQILLIKHMDERLTLVIMN</sequence>
<keyword evidence="7" id="KW-1185">Reference proteome</keyword>
<reference evidence="7" key="1">
    <citation type="submission" date="2014-03" db="EMBL/GenBank/DDBJ databases">
        <authorList>
            <person name="Aksoy S."/>
            <person name="Warren W."/>
            <person name="Wilson R.K."/>
        </authorList>
    </citation>
    <scope>NUCLEOTIDE SEQUENCE [LARGE SCALE GENOMIC DNA]</scope>
    <source>
        <strain evidence="7">IAEA</strain>
    </source>
</reference>
<dbReference type="GO" id="GO:0003700">
    <property type="term" value="F:DNA-binding transcription factor activity"/>
    <property type="evidence" value="ECO:0007669"/>
    <property type="project" value="InterPro"/>
</dbReference>
<dbReference type="InterPro" id="IPR001827">
    <property type="entry name" value="Homeobox_Antennapedia_CS"/>
</dbReference>
<dbReference type="GO" id="GO:0003677">
    <property type="term" value="F:DNA binding"/>
    <property type="evidence" value="ECO:0007669"/>
    <property type="project" value="UniProtKB-KW"/>
</dbReference>
<dbReference type="PROSITE" id="PS00032">
    <property type="entry name" value="ANTENNAPEDIA"/>
    <property type="match status" value="1"/>
</dbReference>
<dbReference type="STRING" id="7398.A0A1A9Z1S3"/>
<dbReference type="VEuPathDB" id="VectorBase:GPAI001073"/>
<evidence type="ECO:0000256" key="4">
    <source>
        <dbReference type="ARBA" id="ARBA00023155"/>
    </source>
</evidence>
<dbReference type="GO" id="GO:0005634">
    <property type="term" value="C:nucleus"/>
    <property type="evidence" value="ECO:0007669"/>
    <property type="project" value="UniProtKB-SubCell"/>
</dbReference>
<keyword evidence="3" id="KW-0238">DNA-binding</keyword>
<organism evidence="6 7">
    <name type="scientific">Glossina pallidipes</name>
    <name type="common">Tsetse fly</name>
    <dbReference type="NCBI Taxonomy" id="7398"/>
    <lineage>
        <taxon>Eukaryota</taxon>
        <taxon>Metazoa</taxon>
        <taxon>Ecdysozoa</taxon>
        <taxon>Arthropoda</taxon>
        <taxon>Hexapoda</taxon>
        <taxon>Insecta</taxon>
        <taxon>Pterygota</taxon>
        <taxon>Neoptera</taxon>
        <taxon>Endopterygota</taxon>
        <taxon>Diptera</taxon>
        <taxon>Brachycera</taxon>
        <taxon>Muscomorpha</taxon>
        <taxon>Hippoboscoidea</taxon>
        <taxon>Glossinidae</taxon>
        <taxon>Glossina</taxon>
    </lineage>
</organism>
<dbReference type="Proteomes" id="UP000092445">
    <property type="component" value="Unassembled WGS sequence"/>
</dbReference>
<dbReference type="EnsemblMetazoa" id="GPAI001073-RA">
    <property type="protein sequence ID" value="GPAI001073-PA"/>
    <property type="gene ID" value="GPAI001073"/>
</dbReference>
<name>A0A1A9Z1S3_GLOPL</name>
<evidence type="ECO:0000256" key="5">
    <source>
        <dbReference type="ARBA" id="ARBA00023242"/>
    </source>
</evidence>
<reference evidence="6" key="2">
    <citation type="submission" date="2020-05" db="UniProtKB">
        <authorList>
            <consortium name="EnsemblMetazoa"/>
        </authorList>
    </citation>
    <scope>IDENTIFICATION</scope>
    <source>
        <strain evidence="6">IAEA</strain>
    </source>
</reference>